<evidence type="ECO:0000256" key="4">
    <source>
        <dbReference type="ARBA" id="ARBA00042988"/>
    </source>
</evidence>
<reference evidence="8 9" key="1">
    <citation type="submission" date="2018-12" db="EMBL/GenBank/DDBJ databases">
        <title>Genome of Verticillium dahliae isolate Getta Getta.</title>
        <authorList>
            <person name="Gardiner D.M."/>
        </authorList>
    </citation>
    <scope>NUCLEOTIDE SEQUENCE [LARGE SCALE GENOMIC DNA]</scope>
    <source>
        <strain evidence="8 9">Getta Getta</strain>
    </source>
</reference>
<dbReference type="Pfam" id="PF22725">
    <property type="entry name" value="GFO_IDH_MocA_C3"/>
    <property type="match status" value="1"/>
</dbReference>
<evidence type="ECO:0000259" key="7">
    <source>
        <dbReference type="Pfam" id="PF22725"/>
    </source>
</evidence>
<evidence type="ECO:0000256" key="5">
    <source>
        <dbReference type="ARBA" id="ARBA00049233"/>
    </source>
</evidence>
<dbReference type="Proteomes" id="UP000288725">
    <property type="component" value="Chromosome 8"/>
</dbReference>
<dbReference type="SUPFAM" id="SSF51735">
    <property type="entry name" value="NAD(P)-binding Rossmann-fold domains"/>
    <property type="match status" value="1"/>
</dbReference>
<dbReference type="InterPro" id="IPR055170">
    <property type="entry name" value="GFO_IDH_MocA-like_dom"/>
</dbReference>
<evidence type="ECO:0000256" key="3">
    <source>
        <dbReference type="ARBA" id="ARBA00038984"/>
    </source>
</evidence>
<evidence type="ECO:0000256" key="2">
    <source>
        <dbReference type="ARBA" id="ARBA00023002"/>
    </source>
</evidence>
<dbReference type="InterPro" id="IPR036291">
    <property type="entry name" value="NAD(P)-bd_dom_sf"/>
</dbReference>
<dbReference type="SUPFAM" id="SSF55347">
    <property type="entry name" value="Glyceraldehyde-3-phosphate dehydrogenase-like, C-terminal domain"/>
    <property type="match status" value="1"/>
</dbReference>
<feature type="domain" description="Gfo/Idh/MocA-like oxidoreductase N-terminal" evidence="6">
    <location>
        <begin position="6"/>
        <end position="135"/>
    </location>
</feature>
<sequence>MAPFTLRWGIIATGLVAEAFAKDLQTSPASRGVSDVEHKIVAVSSSRDSKKAEAFLAKIKCPPHETKTYGSYAELVADPNVDIVYVATPHSHHFQNAMLAIQAHKHVLCEKALTVTAEQTRRLVQAAREKNVFLMEAVWTRFQPVSVKVRELIASGEIGVVERVFADLSFNYSAEEEGKLTFPDVHRKVNLELAGGALLNFGTYALTWVFQVLYHLQPEAEKEGPEVISTMNKYFTGTDESTVVVCRFPKHKTIGIATTSLRSASDPSETGKATSIRIQGSKGEIAMAHPAYCPPGYRVLRNGAREESELIECTFPKDDGREGWGHGFFWEADEAARCIRDGKKESSTMPLHESIAIMEVMDEALRQGGVTYPSLITSHEFDAMSPLNTGRA</sequence>
<dbReference type="GO" id="GO:0000166">
    <property type="term" value="F:nucleotide binding"/>
    <property type="evidence" value="ECO:0007669"/>
    <property type="project" value="InterPro"/>
</dbReference>
<dbReference type="Gene3D" id="3.30.360.10">
    <property type="entry name" value="Dihydrodipicolinate Reductase, domain 2"/>
    <property type="match status" value="1"/>
</dbReference>
<organism evidence="8 9">
    <name type="scientific">Verticillium dahliae</name>
    <name type="common">Verticillium wilt</name>
    <dbReference type="NCBI Taxonomy" id="27337"/>
    <lineage>
        <taxon>Eukaryota</taxon>
        <taxon>Fungi</taxon>
        <taxon>Dikarya</taxon>
        <taxon>Ascomycota</taxon>
        <taxon>Pezizomycotina</taxon>
        <taxon>Sordariomycetes</taxon>
        <taxon>Hypocreomycetidae</taxon>
        <taxon>Glomerellales</taxon>
        <taxon>Plectosphaerellaceae</taxon>
        <taxon>Verticillium</taxon>
    </lineage>
</organism>
<proteinExistence type="inferred from homology"/>
<dbReference type="PANTHER" id="PTHR22604">
    <property type="entry name" value="OXIDOREDUCTASES"/>
    <property type="match status" value="1"/>
</dbReference>
<dbReference type="GO" id="GO:0047837">
    <property type="term" value="F:D-xylose 1-dehydrogenase (NADP+) activity"/>
    <property type="evidence" value="ECO:0007669"/>
    <property type="project" value="UniProtKB-EC"/>
</dbReference>
<comment type="similarity">
    <text evidence="1">Belongs to the Gfo/Idh/MocA family.</text>
</comment>
<comment type="catalytic activity">
    <reaction evidence="5">
        <text>D-xylose + NADP(+) = D-xylono-1,5-lactone + NADPH + H(+)</text>
        <dbReference type="Rhea" id="RHEA:22000"/>
        <dbReference type="ChEBI" id="CHEBI:15378"/>
        <dbReference type="ChEBI" id="CHEBI:15867"/>
        <dbReference type="ChEBI" id="CHEBI:53455"/>
        <dbReference type="ChEBI" id="CHEBI:57783"/>
        <dbReference type="ChEBI" id="CHEBI:58349"/>
        <dbReference type="EC" id="1.1.1.179"/>
    </reaction>
</comment>
<dbReference type="Pfam" id="PF01408">
    <property type="entry name" value="GFO_IDH_MocA"/>
    <property type="match status" value="1"/>
</dbReference>
<dbReference type="InterPro" id="IPR000683">
    <property type="entry name" value="Gfo/Idh/MocA-like_OxRdtase_N"/>
</dbReference>
<keyword evidence="2" id="KW-0560">Oxidoreductase</keyword>
<evidence type="ECO:0000313" key="9">
    <source>
        <dbReference type="Proteomes" id="UP000288725"/>
    </source>
</evidence>
<gene>
    <name evidence="8" type="ORF">VDGE_06752</name>
</gene>
<comment type="caution">
    <text evidence="8">The sequence shown here is derived from an EMBL/GenBank/DDBJ whole genome shotgun (WGS) entry which is preliminary data.</text>
</comment>
<evidence type="ECO:0000256" key="1">
    <source>
        <dbReference type="ARBA" id="ARBA00010928"/>
    </source>
</evidence>
<protein>
    <recommendedName>
        <fullName evidence="3">D-xylose 1-dehydrogenase (NADP(+), D-xylono-1,5-lactone-forming)</fullName>
        <ecNumber evidence="3">1.1.1.179</ecNumber>
    </recommendedName>
    <alternativeName>
        <fullName evidence="4">D-xylose-NADP dehydrogenase</fullName>
    </alternativeName>
</protein>
<dbReference type="InterPro" id="IPR050984">
    <property type="entry name" value="Gfo/Idh/MocA_domain"/>
</dbReference>
<dbReference type="EC" id="1.1.1.179" evidence="3"/>
<dbReference type="Gene3D" id="3.40.50.720">
    <property type="entry name" value="NAD(P)-binding Rossmann-like Domain"/>
    <property type="match status" value="1"/>
</dbReference>
<dbReference type="EMBL" id="RSDZ01000012">
    <property type="protein sequence ID" value="RXG49625.1"/>
    <property type="molecule type" value="Genomic_DNA"/>
</dbReference>
<dbReference type="AlphaFoldDB" id="A0A366NRB1"/>
<name>A0A366NRB1_VERDA</name>
<dbReference type="PANTHER" id="PTHR22604:SF115">
    <property type="entry name" value="DIHYDRODIOL DEHYDROGENASE, PUTATIVE (AFU_ORTHOLOGUE AFUA_1G07520)-RELATED"/>
    <property type="match status" value="1"/>
</dbReference>
<evidence type="ECO:0000259" key="6">
    <source>
        <dbReference type="Pfam" id="PF01408"/>
    </source>
</evidence>
<evidence type="ECO:0000313" key="8">
    <source>
        <dbReference type="EMBL" id="RXG49625.1"/>
    </source>
</evidence>
<accession>A0A366NRB1</accession>
<feature type="domain" description="GFO/IDH/MocA-like oxidoreductase" evidence="7">
    <location>
        <begin position="148"/>
        <end position="285"/>
    </location>
</feature>